<keyword evidence="3" id="KW-1185">Reference proteome</keyword>
<keyword evidence="1" id="KW-1133">Transmembrane helix</keyword>
<gene>
    <name evidence="2" type="ORF">SU60_17660</name>
</gene>
<evidence type="ECO:0000313" key="2">
    <source>
        <dbReference type="EMBL" id="KIN09778.1"/>
    </source>
</evidence>
<reference evidence="2 3" key="1">
    <citation type="submission" date="2015-01" db="EMBL/GenBank/DDBJ databases">
        <title>Draft genome of Vibrio mytili type strain CAIM 528.</title>
        <authorList>
            <person name="Gonzalez-Castillo A."/>
            <person name="Gomez-Gil B."/>
            <person name="Enciso-Ibarra J."/>
        </authorList>
    </citation>
    <scope>NUCLEOTIDE SEQUENCE [LARGE SCALE GENOMIC DNA]</scope>
    <source>
        <strain evidence="2 3">CAIM 528</strain>
    </source>
</reference>
<evidence type="ECO:0000313" key="3">
    <source>
        <dbReference type="Proteomes" id="UP000031977"/>
    </source>
</evidence>
<dbReference type="EMBL" id="JXOK01000068">
    <property type="protein sequence ID" value="KIN09778.1"/>
    <property type="molecule type" value="Genomic_DNA"/>
</dbReference>
<dbReference type="Proteomes" id="UP000031977">
    <property type="component" value="Unassembled WGS sequence"/>
</dbReference>
<comment type="caution">
    <text evidence="2">The sequence shown here is derived from an EMBL/GenBank/DDBJ whole genome shotgun (WGS) entry which is preliminary data.</text>
</comment>
<dbReference type="AlphaFoldDB" id="A0A0C3E5X3"/>
<name>A0A0C3E5X3_9VIBR</name>
<evidence type="ECO:0000256" key="1">
    <source>
        <dbReference type="SAM" id="Phobius"/>
    </source>
</evidence>
<keyword evidence="1" id="KW-0472">Membrane</keyword>
<keyword evidence="1" id="KW-0812">Transmembrane</keyword>
<proteinExistence type="predicted"/>
<organism evidence="2 3">
    <name type="scientific">Vibrio mytili</name>
    <dbReference type="NCBI Taxonomy" id="50718"/>
    <lineage>
        <taxon>Bacteria</taxon>
        <taxon>Pseudomonadati</taxon>
        <taxon>Pseudomonadota</taxon>
        <taxon>Gammaproteobacteria</taxon>
        <taxon>Vibrionales</taxon>
        <taxon>Vibrionaceae</taxon>
        <taxon>Vibrio</taxon>
    </lineage>
</organism>
<protein>
    <submittedName>
        <fullName evidence="2">Uncharacterized protein</fullName>
    </submittedName>
</protein>
<sequence length="107" mass="12001">MKVGKINFRKGRGKVLGKKQVLVPRRVTRGFGAPLLAFVFAVWEYRLLSTMAEIRLTEQRRRSVIQNLAFEYVGVCGVSFSSALVVSRFLVSLEPAGMAEAADFNEY</sequence>
<feature type="transmembrane region" description="Helical" evidence="1">
    <location>
        <begin position="69"/>
        <end position="91"/>
    </location>
</feature>
<accession>A0A0C3E5X3</accession>